<dbReference type="PANTHER" id="PTHR47691">
    <property type="entry name" value="REGULATOR-RELATED"/>
    <property type="match status" value="1"/>
</dbReference>
<feature type="repeat" description="TPR" evidence="1">
    <location>
        <begin position="554"/>
        <end position="587"/>
    </location>
</feature>
<comment type="caution">
    <text evidence="3">The sequence shown here is derived from an EMBL/GenBank/DDBJ whole genome shotgun (WGS) entry which is preliminary data.</text>
</comment>
<dbReference type="SMART" id="SM00028">
    <property type="entry name" value="TPR"/>
    <property type="match status" value="4"/>
</dbReference>
<dbReference type="AlphaFoldDB" id="A0A521G0V8"/>
<dbReference type="PRINTS" id="PR00364">
    <property type="entry name" value="DISEASERSIST"/>
</dbReference>
<dbReference type="GO" id="GO:0043531">
    <property type="term" value="F:ADP binding"/>
    <property type="evidence" value="ECO:0007669"/>
    <property type="project" value="InterPro"/>
</dbReference>
<reference evidence="3" key="1">
    <citation type="submission" date="2017-07" db="EMBL/GenBank/DDBJ databases">
        <title>The cable genome - Insights into the physiology and evolution of filamentous bacteria capable of sulfide oxidation via long distance electron transfer.</title>
        <authorList>
            <person name="Thorup C."/>
            <person name="Bjerg J.T."/>
            <person name="Schreiber L."/>
            <person name="Nielsen L.P."/>
            <person name="Kjeldsen K.U."/>
            <person name="Boesen T."/>
            <person name="Boggild A."/>
            <person name="Meysman F."/>
            <person name="Geelhoed J."/>
            <person name="Schramm A."/>
        </authorList>
    </citation>
    <scope>NUCLEOTIDE SEQUENCE [LARGE SCALE GENOMIC DNA]</scope>
    <source>
        <strain evidence="3">GS</strain>
    </source>
</reference>
<dbReference type="InterPro" id="IPR019734">
    <property type="entry name" value="TPR_rpt"/>
</dbReference>
<dbReference type="PROSITE" id="PS50005">
    <property type="entry name" value="TPR"/>
    <property type="match status" value="2"/>
</dbReference>
<evidence type="ECO:0000313" key="3">
    <source>
        <dbReference type="EMBL" id="TAA74653.1"/>
    </source>
</evidence>
<dbReference type="Gene3D" id="1.25.40.10">
    <property type="entry name" value="Tetratricopeptide repeat domain"/>
    <property type="match status" value="1"/>
</dbReference>
<dbReference type="Pfam" id="PF13374">
    <property type="entry name" value="TPR_10"/>
    <property type="match status" value="1"/>
</dbReference>
<dbReference type="Pfam" id="PF13424">
    <property type="entry name" value="TPR_12"/>
    <property type="match status" value="2"/>
</dbReference>
<organism evidence="3 4">
    <name type="scientific">Candidatus Electronema aureum</name>
    <dbReference type="NCBI Taxonomy" id="2005002"/>
    <lineage>
        <taxon>Bacteria</taxon>
        <taxon>Pseudomonadati</taxon>
        <taxon>Thermodesulfobacteriota</taxon>
        <taxon>Desulfobulbia</taxon>
        <taxon>Desulfobulbales</taxon>
        <taxon>Desulfobulbaceae</taxon>
        <taxon>Candidatus Electronema</taxon>
    </lineage>
</organism>
<dbReference type="Gene3D" id="3.40.50.300">
    <property type="entry name" value="P-loop containing nucleotide triphosphate hydrolases"/>
    <property type="match status" value="1"/>
</dbReference>
<accession>A0A521G0V8</accession>
<dbReference type="InterPro" id="IPR011990">
    <property type="entry name" value="TPR-like_helical_dom_sf"/>
</dbReference>
<dbReference type="InterPro" id="IPR002182">
    <property type="entry name" value="NB-ARC"/>
</dbReference>
<dbReference type="PANTHER" id="PTHR47691:SF3">
    <property type="entry name" value="HTH-TYPE TRANSCRIPTIONAL REGULATOR RV0890C-RELATED"/>
    <property type="match status" value="1"/>
</dbReference>
<evidence type="ECO:0000256" key="1">
    <source>
        <dbReference type="PROSITE-ProRule" id="PRU00339"/>
    </source>
</evidence>
<dbReference type="SUPFAM" id="SSF48452">
    <property type="entry name" value="TPR-like"/>
    <property type="match status" value="1"/>
</dbReference>
<sequence length="689" mass="76386">MSTVNQHIDGDGNVLSGIGDVQSNSFDSHGGTQNIAQGDGAIACQINNYGSQPAPPPIPRQPPAPEPCFLHREEELVWLNDRLHPGKVVAVCGPGGMGKSALAAQAVSKLDAARFPDGIVFHSFYGHPKTETALRAICEAFQIEAKADLESAVRQVLAGKRALLFLDGTEEAKDLPAVLRLRSSCGVLITTRSRKDAQGVRLNIKPLEDEAAAQVFREYSKVAGDDESVVGICKILGGWPVALRIAGNYVSSTEESAATYLKWLAKEPFRKLGKEAHQQENAALLLRRSVAQISTDAVQVLRLVGILAFASISLEPVMAVLSKEDEDQDDLELRSSEALGELVNYGLLDKHDKKQDEKLDERWQISHALVHTYARTELAMSKESLERLAAYYIEWCEAQSKAGLPGYARLDGERAHCLRLIESCLASKLWQEVSRLVGATYIYLDRQGHWAEKLAAVEMNLTAAQQAGNRKDEGWCLCTLGYTCWRRGKHEKAIAYFEQCLPIDRELGDRQEEGVTLNNIAAIYQQQGKYELTLQQYQQSLSIQREIGDRKGEGSTLNNIGILYREQGDNETALRYYEQCLHISREAGDKILEGQAMTNIGVVYRAQGNPAKALEYYEQALAIWLDIGDRFLEAVTRWWIALTYEDRCNLAPAEEHVSQAVQIMEVIGHPSLETCRKGLAQLQAARQGR</sequence>
<dbReference type="InterPro" id="IPR027417">
    <property type="entry name" value="P-loop_NTPase"/>
</dbReference>
<dbReference type="EMBL" id="NQJD01000020">
    <property type="protein sequence ID" value="TAA74653.1"/>
    <property type="molecule type" value="Genomic_DNA"/>
</dbReference>
<dbReference type="SUPFAM" id="SSF52540">
    <property type="entry name" value="P-loop containing nucleoside triphosphate hydrolases"/>
    <property type="match status" value="1"/>
</dbReference>
<protein>
    <submittedName>
        <fullName evidence="3">Tetratricopeptide repeat-containing protein</fullName>
    </submittedName>
</protein>
<gene>
    <name evidence="3" type="ORF">CDV28_1208</name>
</gene>
<feature type="repeat" description="TPR" evidence="1">
    <location>
        <begin position="594"/>
        <end position="627"/>
    </location>
</feature>
<keyword evidence="4" id="KW-1185">Reference proteome</keyword>
<feature type="domain" description="NB-ARC" evidence="2">
    <location>
        <begin position="84"/>
        <end position="200"/>
    </location>
</feature>
<dbReference type="Proteomes" id="UP000316238">
    <property type="component" value="Unassembled WGS sequence"/>
</dbReference>
<proteinExistence type="predicted"/>
<keyword evidence="1" id="KW-0802">TPR repeat</keyword>
<evidence type="ECO:0000313" key="4">
    <source>
        <dbReference type="Proteomes" id="UP000316238"/>
    </source>
</evidence>
<evidence type="ECO:0000259" key="2">
    <source>
        <dbReference type="Pfam" id="PF00931"/>
    </source>
</evidence>
<name>A0A521G0V8_9BACT</name>
<dbReference type="Pfam" id="PF00931">
    <property type="entry name" value="NB-ARC"/>
    <property type="match status" value="1"/>
</dbReference>